<reference evidence="2 3" key="1">
    <citation type="journal article" date="2019" name="Nat. Ecol. Evol.">
        <title>Megaphylogeny resolves global patterns of mushroom evolution.</title>
        <authorList>
            <person name="Varga T."/>
            <person name="Krizsan K."/>
            <person name="Foldi C."/>
            <person name="Dima B."/>
            <person name="Sanchez-Garcia M."/>
            <person name="Sanchez-Ramirez S."/>
            <person name="Szollosi G.J."/>
            <person name="Szarkandi J.G."/>
            <person name="Papp V."/>
            <person name="Albert L."/>
            <person name="Andreopoulos W."/>
            <person name="Angelini C."/>
            <person name="Antonin V."/>
            <person name="Barry K.W."/>
            <person name="Bougher N.L."/>
            <person name="Buchanan P."/>
            <person name="Buyck B."/>
            <person name="Bense V."/>
            <person name="Catcheside P."/>
            <person name="Chovatia M."/>
            <person name="Cooper J."/>
            <person name="Damon W."/>
            <person name="Desjardin D."/>
            <person name="Finy P."/>
            <person name="Geml J."/>
            <person name="Haridas S."/>
            <person name="Hughes K."/>
            <person name="Justo A."/>
            <person name="Karasinski D."/>
            <person name="Kautmanova I."/>
            <person name="Kiss B."/>
            <person name="Kocsube S."/>
            <person name="Kotiranta H."/>
            <person name="LaButti K.M."/>
            <person name="Lechner B.E."/>
            <person name="Liimatainen K."/>
            <person name="Lipzen A."/>
            <person name="Lukacs Z."/>
            <person name="Mihaltcheva S."/>
            <person name="Morgado L.N."/>
            <person name="Niskanen T."/>
            <person name="Noordeloos M.E."/>
            <person name="Ohm R.A."/>
            <person name="Ortiz-Santana B."/>
            <person name="Ovrebo C."/>
            <person name="Racz N."/>
            <person name="Riley R."/>
            <person name="Savchenko A."/>
            <person name="Shiryaev A."/>
            <person name="Soop K."/>
            <person name="Spirin V."/>
            <person name="Szebenyi C."/>
            <person name="Tomsovsky M."/>
            <person name="Tulloss R.E."/>
            <person name="Uehling J."/>
            <person name="Grigoriev I.V."/>
            <person name="Vagvolgyi C."/>
            <person name="Papp T."/>
            <person name="Martin F.M."/>
            <person name="Miettinen O."/>
            <person name="Hibbett D.S."/>
            <person name="Nagy L.G."/>
        </authorList>
    </citation>
    <scope>NUCLEOTIDE SEQUENCE [LARGE SCALE GENOMIC DNA]</scope>
    <source>
        <strain evidence="2 3">CBS 309.79</strain>
    </source>
</reference>
<gene>
    <name evidence="2" type="ORF">BDV98DRAFT_562687</name>
</gene>
<evidence type="ECO:0008006" key="4">
    <source>
        <dbReference type="Google" id="ProtNLM"/>
    </source>
</evidence>
<dbReference type="EMBL" id="ML178818">
    <property type="protein sequence ID" value="TFL04697.1"/>
    <property type="molecule type" value="Genomic_DNA"/>
</dbReference>
<sequence>MDIEHIPLSFTTNIDGFQHYNNTTSSHSYCPLSSHHHQLTASNTAEDLHDLHVPNQCTVHNDHATQEPDALERRGLFSQALSVIGSFASIVVTGERCISVVQKRSVELTTSLAGGVMRADGWRIFLLGFLAGFLPFALIAVASMYQRAEYVLRLLDFSNLRVSTALLGRLHSTWIFFGPYSLALAVLCLVFVTRTIRFYSGALRGATSLSSMAPSACKPSSRLLPSTEALFRDAATHAAIALLASRVVAVATYRLSFSSVPEVQLSSGPHSQKALETTERAIRHSTSKAYTWLSLYTILSSSPSLTGYIKMLRQTFWSIIWEAKVPRSPRPFSPVDH</sequence>
<keyword evidence="3" id="KW-1185">Reference proteome</keyword>
<evidence type="ECO:0000313" key="2">
    <source>
        <dbReference type="EMBL" id="TFL04697.1"/>
    </source>
</evidence>
<feature type="transmembrane region" description="Helical" evidence="1">
    <location>
        <begin position="174"/>
        <end position="192"/>
    </location>
</feature>
<proteinExistence type="predicted"/>
<keyword evidence="1" id="KW-1133">Transmembrane helix</keyword>
<feature type="transmembrane region" description="Helical" evidence="1">
    <location>
        <begin position="124"/>
        <end position="145"/>
    </location>
</feature>
<dbReference type="Proteomes" id="UP000305067">
    <property type="component" value="Unassembled WGS sequence"/>
</dbReference>
<evidence type="ECO:0000313" key="3">
    <source>
        <dbReference type="Proteomes" id="UP000305067"/>
    </source>
</evidence>
<keyword evidence="1" id="KW-0812">Transmembrane</keyword>
<organism evidence="2 3">
    <name type="scientific">Pterulicium gracile</name>
    <dbReference type="NCBI Taxonomy" id="1884261"/>
    <lineage>
        <taxon>Eukaryota</taxon>
        <taxon>Fungi</taxon>
        <taxon>Dikarya</taxon>
        <taxon>Basidiomycota</taxon>
        <taxon>Agaricomycotina</taxon>
        <taxon>Agaricomycetes</taxon>
        <taxon>Agaricomycetidae</taxon>
        <taxon>Agaricales</taxon>
        <taxon>Pleurotineae</taxon>
        <taxon>Pterulaceae</taxon>
        <taxon>Pterulicium</taxon>
    </lineage>
</organism>
<dbReference type="AlphaFoldDB" id="A0A5C3QTE3"/>
<accession>A0A5C3QTE3</accession>
<protein>
    <recommendedName>
        <fullName evidence="4">Transmembrane protein</fullName>
    </recommendedName>
</protein>
<keyword evidence="1" id="KW-0472">Membrane</keyword>
<name>A0A5C3QTE3_9AGAR</name>
<evidence type="ECO:0000256" key="1">
    <source>
        <dbReference type="SAM" id="Phobius"/>
    </source>
</evidence>